<evidence type="ECO:0000313" key="3">
    <source>
        <dbReference type="EMBL" id="KAH3796071.1"/>
    </source>
</evidence>
<evidence type="ECO:0000313" key="4">
    <source>
        <dbReference type="Proteomes" id="UP000828390"/>
    </source>
</evidence>
<gene>
    <name evidence="3" type="ORF">DPMN_149637</name>
</gene>
<feature type="domain" description="EGF-like" evidence="2">
    <location>
        <begin position="47"/>
        <end position="82"/>
    </location>
</feature>
<name>A0A9D4J1A7_DREPO</name>
<comment type="caution">
    <text evidence="3">The sequence shown here is derived from an EMBL/GenBank/DDBJ whole genome shotgun (WGS) entry which is preliminary data.</text>
</comment>
<dbReference type="EMBL" id="JAIWYP010000007">
    <property type="protein sequence ID" value="KAH3796071.1"/>
    <property type="molecule type" value="Genomic_DNA"/>
</dbReference>
<evidence type="ECO:0000256" key="1">
    <source>
        <dbReference type="PROSITE-ProRule" id="PRU00076"/>
    </source>
</evidence>
<dbReference type="Gene3D" id="2.10.50.10">
    <property type="entry name" value="Tumor Necrosis Factor Receptor, subunit A, domain 2"/>
    <property type="match status" value="1"/>
</dbReference>
<dbReference type="InterPro" id="IPR011641">
    <property type="entry name" value="Tyr-kin_ephrin_A/B_rcpt-like"/>
</dbReference>
<keyword evidence="1" id="KW-0245">EGF-like domain</keyword>
<dbReference type="InterPro" id="IPR000742">
    <property type="entry name" value="EGF"/>
</dbReference>
<dbReference type="Proteomes" id="UP000828390">
    <property type="component" value="Unassembled WGS sequence"/>
</dbReference>
<sequence length="148" mass="15899">MSASLVLHQYSRRSTTYQSAKFVVNSPCGASTCVCSGGWIGTRCEVPPDYCMNHDCKHGTCVTGSGTYTCNCTDFFSGSDCLRQYSNTYQTLCALDCTGSNEETQPCNKQVCPVGTYQSLTGQTTCEPCPTGYTTPTFMATGIDECNG</sequence>
<evidence type="ECO:0000259" key="2">
    <source>
        <dbReference type="PROSITE" id="PS50026"/>
    </source>
</evidence>
<dbReference type="SMART" id="SM01411">
    <property type="entry name" value="Ephrin_rec_like"/>
    <property type="match status" value="1"/>
</dbReference>
<organism evidence="3 4">
    <name type="scientific">Dreissena polymorpha</name>
    <name type="common">Zebra mussel</name>
    <name type="synonym">Mytilus polymorpha</name>
    <dbReference type="NCBI Taxonomy" id="45954"/>
    <lineage>
        <taxon>Eukaryota</taxon>
        <taxon>Metazoa</taxon>
        <taxon>Spiralia</taxon>
        <taxon>Lophotrochozoa</taxon>
        <taxon>Mollusca</taxon>
        <taxon>Bivalvia</taxon>
        <taxon>Autobranchia</taxon>
        <taxon>Heteroconchia</taxon>
        <taxon>Euheterodonta</taxon>
        <taxon>Imparidentia</taxon>
        <taxon>Neoheterodontei</taxon>
        <taxon>Myida</taxon>
        <taxon>Dreissenoidea</taxon>
        <taxon>Dreissenidae</taxon>
        <taxon>Dreissena</taxon>
    </lineage>
</organism>
<accession>A0A9D4J1A7</accession>
<feature type="disulfide bond" evidence="1">
    <location>
        <begin position="72"/>
        <end position="81"/>
    </location>
</feature>
<dbReference type="PROSITE" id="PS00022">
    <property type="entry name" value="EGF_1"/>
    <property type="match status" value="1"/>
</dbReference>
<reference evidence="3" key="1">
    <citation type="journal article" date="2019" name="bioRxiv">
        <title>The Genome of the Zebra Mussel, Dreissena polymorpha: A Resource for Invasive Species Research.</title>
        <authorList>
            <person name="McCartney M.A."/>
            <person name="Auch B."/>
            <person name="Kono T."/>
            <person name="Mallez S."/>
            <person name="Zhang Y."/>
            <person name="Obille A."/>
            <person name="Becker A."/>
            <person name="Abrahante J.E."/>
            <person name="Garbe J."/>
            <person name="Badalamenti J.P."/>
            <person name="Herman A."/>
            <person name="Mangelson H."/>
            <person name="Liachko I."/>
            <person name="Sullivan S."/>
            <person name="Sone E.D."/>
            <person name="Koren S."/>
            <person name="Silverstein K.A.T."/>
            <person name="Beckman K.B."/>
            <person name="Gohl D.M."/>
        </authorList>
    </citation>
    <scope>NUCLEOTIDE SEQUENCE</scope>
    <source>
        <strain evidence="3">Duluth1</strain>
        <tissue evidence="3">Whole animal</tissue>
    </source>
</reference>
<dbReference type="Pfam" id="PF07699">
    <property type="entry name" value="Ephrin_rec_like"/>
    <property type="match status" value="1"/>
</dbReference>
<proteinExistence type="predicted"/>
<feature type="disulfide bond" evidence="1">
    <location>
        <begin position="51"/>
        <end position="61"/>
    </location>
</feature>
<reference evidence="3" key="2">
    <citation type="submission" date="2020-11" db="EMBL/GenBank/DDBJ databases">
        <authorList>
            <person name="McCartney M.A."/>
            <person name="Auch B."/>
            <person name="Kono T."/>
            <person name="Mallez S."/>
            <person name="Becker A."/>
            <person name="Gohl D.M."/>
            <person name="Silverstein K.A.T."/>
            <person name="Koren S."/>
            <person name="Bechman K.B."/>
            <person name="Herman A."/>
            <person name="Abrahante J.E."/>
            <person name="Garbe J."/>
        </authorList>
    </citation>
    <scope>NUCLEOTIDE SEQUENCE</scope>
    <source>
        <strain evidence="3">Duluth1</strain>
        <tissue evidence="3">Whole animal</tissue>
    </source>
</reference>
<comment type="caution">
    <text evidence="1">Lacks conserved residue(s) required for the propagation of feature annotation.</text>
</comment>
<dbReference type="Gene3D" id="2.10.25.10">
    <property type="entry name" value="Laminin"/>
    <property type="match status" value="1"/>
</dbReference>
<protein>
    <recommendedName>
        <fullName evidence="2">EGF-like domain-containing protein</fullName>
    </recommendedName>
</protein>
<dbReference type="AlphaFoldDB" id="A0A9D4J1A7"/>
<keyword evidence="1" id="KW-1015">Disulfide bond</keyword>
<dbReference type="SUPFAM" id="SSF57196">
    <property type="entry name" value="EGF/Laminin"/>
    <property type="match status" value="1"/>
</dbReference>
<keyword evidence="4" id="KW-1185">Reference proteome</keyword>
<dbReference type="PROSITE" id="PS50026">
    <property type="entry name" value="EGF_3"/>
    <property type="match status" value="1"/>
</dbReference>